<proteinExistence type="predicted"/>
<feature type="compositionally biased region" description="Gly residues" evidence="1">
    <location>
        <begin position="135"/>
        <end position="149"/>
    </location>
</feature>
<feature type="region of interest" description="Disordered" evidence="1">
    <location>
        <begin position="116"/>
        <end position="204"/>
    </location>
</feature>
<dbReference type="PROSITE" id="PS51257">
    <property type="entry name" value="PROKAR_LIPOPROTEIN"/>
    <property type="match status" value="1"/>
</dbReference>
<reference evidence="3 4" key="1">
    <citation type="submission" date="2018-06" db="EMBL/GenBank/DDBJ databases">
        <title>Genomic Encyclopedia of Type Strains, Phase IV (KMG-IV): sequencing the most valuable type-strain genomes for metagenomic binning, comparative biology and taxonomic classification.</title>
        <authorList>
            <person name="Goeker M."/>
        </authorList>
    </citation>
    <scope>NUCLEOTIDE SEQUENCE [LARGE SCALE GENOMIC DNA]</scope>
    <source>
        <strain evidence="3 4">DSM 22112</strain>
    </source>
</reference>
<dbReference type="Proteomes" id="UP000253490">
    <property type="component" value="Unassembled WGS sequence"/>
</dbReference>
<comment type="caution">
    <text evidence="3">The sequence shown here is derived from an EMBL/GenBank/DDBJ whole genome shotgun (WGS) entry which is preliminary data.</text>
</comment>
<protein>
    <recommendedName>
        <fullName evidence="5">Lipoprotein</fullName>
    </recommendedName>
</protein>
<name>A0A366IFL5_9FIRM</name>
<dbReference type="AlphaFoldDB" id="A0A366IFL5"/>
<gene>
    <name evidence="3" type="ORF">DES36_101229</name>
</gene>
<dbReference type="RefSeq" id="WP_113919380.1">
    <property type="nucleotide sequence ID" value="NZ_QNRX01000001.1"/>
</dbReference>
<evidence type="ECO:0000256" key="2">
    <source>
        <dbReference type="SAM" id="SignalP"/>
    </source>
</evidence>
<feature type="signal peptide" evidence="2">
    <location>
        <begin position="1"/>
        <end position="23"/>
    </location>
</feature>
<sequence length="331" mass="36710">MKKRIISALIIFALSCIMVGCFGEKEATKSKNSEKDKPPNELKELQNEIDEVVKNTMKKDWTASLTKTKDIQTTWNELYPDLQEKGIAQESVDGFVDDLNTLSNSLIDMTLKLPKEKQQQGGNQEQGSQQQTTQQGGGQGEGGQGGGGTNQEQSQKASSQPSNQSGGGQSEQQGGGEQGGQGGSQQQDQINKDPQKALEKVDPTVDLNKEELSIVRNSIELQKHMNKFVSLFNVQAPGDLYQLKYLLHDINISSKEINWEKVNSSMKSTLNLWGSIEPKALEADKNLNLQLKQSINEVEDVVREKNEKLIGMKTKTSLELIEKLIKSFEEK</sequence>
<feature type="compositionally biased region" description="Low complexity" evidence="1">
    <location>
        <begin position="119"/>
        <end position="134"/>
    </location>
</feature>
<evidence type="ECO:0000256" key="1">
    <source>
        <dbReference type="SAM" id="MobiDB-lite"/>
    </source>
</evidence>
<accession>A0A366IFL5</accession>
<keyword evidence="2" id="KW-0732">Signal</keyword>
<evidence type="ECO:0000313" key="3">
    <source>
        <dbReference type="EMBL" id="RBP70172.1"/>
    </source>
</evidence>
<feature type="compositionally biased region" description="Basic and acidic residues" evidence="1">
    <location>
        <begin position="190"/>
        <end position="204"/>
    </location>
</feature>
<dbReference type="EMBL" id="QNRX01000001">
    <property type="protein sequence ID" value="RBP70172.1"/>
    <property type="molecule type" value="Genomic_DNA"/>
</dbReference>
<keyword evidence="4" id="KW-1185">Reference proteome</keyword>
<feature type="chain" id="PRO_5017016391" description="Lipoprotein" evidence="2">
    <location>
        <begin position="24"/>
        <end position="331"/>
    </location>
</feature>
<evidence type="ECO:0000313" key="4">
    <source>
        <dbReference type="Proteomes" id="UP000253490"/>
    </source>
</evidence>
<evidence type="ECO:0008006" key="5">
    <source>
        <dbReference type="Google" id="ProtNLM"/>
    </source>
</evidence>
<organism evidence="3 4">
    <name type="scientific">Alkalibaculum bacchi</name>
    <dbReference type="NCBI Taxonomy" id="645887"/>
    <lineage>
        <taxon>Bacteria</taxon>
        <taxon>Bacillati</taxon>
        <taxon>Bacillota</taxon>
        <taxon>Clostridia</taxon>
        <taxon>Eubacteriales</taxon>
        <taxon>Eubacteriaceae</taxon>
        <taxon>Alkalibaculum</taxon>
    </lineage>
</organism>
<feature type="compositionally biased region" description="Low complexity" evidence="1">
    <location>
        <begin position="150"/>
        <end position="164"/>
    </location>
</feature>
<feature type="compositionally biased region" description="Gly residues" evidence="1">
    <location>
        <begin position="165"/>
        <end position="183"/>
    </location>
</feature>